<evidence type="ECO:0000313" key="1">
    <source>
        <dbReference type="EMBL" id="JAH87106.1"/>
    </source>
</evidence>
<dbReference type="AlphaFoldDB" id="A0A0E9W9X1"/>
<protein>
    <submittedName>
        <fullName evidence="1">Uncharacterized protein</fullName>
    </submittedName>
</protein>
<name>A0A0E9W9X1_ANGAN</name>
<accession>A0A0E9W9X1</accession>
<sequence>MEGWMDIWQRFESMQHKFVPLIVLWEYHVLNPILGYESHCGLTHVSCPCCGVATRTQLG</sequence>
<dbReference type="EMBL" id="GBXM01021471">
    <property type="protein sequence ID" value="JAH87106.1"/>
    <property type="molecule type" value="Transcribed_RNA"/>
</dbReference>
<organism evidence="1">
    <name type="scientific">Anguilla anguilla</name>
    <name type="common">European freshwater eel</name>
    <name type="synonym">Muraena anguilla</name>
    <dbReference type="NCBI Taxonomy" id="7936"/>
    <lineage>
        <taxon>Eukaryota</taxon>
        <taxon>Metazoa</taxon>
        <taxon>Chordata</taxon>
        <taxon>Craniata</taxon>
        <taxon>Vertebrata</taxon>
        <taxon>Euteleostomi</taxon>
        <taxon>Actinopterygii</taxon>
        <taxon>Neopterygii</taxon>
        <taxon>Teleostei</taxon>
        <taxon>Anguilliformes</taxon>
        <taxon>Anguillidae</taxon>
        <taxon>Anguilla</taxon>
    </lineage>
</organism>
<proteinExistence type="predicted"/>
<reference evidence="1" key="2">
    <citation type="journal article" date="2015" name="Fish Shellfish Immunol.">
        <title>Early steps in the European eel (Anguilla anguilla)-Vibrio vulnificus interaction in the gills: Role of the RtxA13 toxin.</title>
        <authorList>
            <person name="Callol A."/>
            <person name="Pajuelo D."/>
            <person name="Ebbesson L."/>
            <person name="Teles M."/>
            <person name="MacKenzie S."/>
            <person name="Amaro C."/>
        </authorList>
    </citation>
    <scope>NUCLEOTIDE SEQUENCE</scope>
</reference>
<reference evidence="1" key="1">
    <citation type="submission" date="2014-11" db="EMBL/GenBank/DDBJ databases">
        <authorList>
            <person name="Amaro Gonzalez C."/>
        </authorList>
    </citation>
    <scope>NUCLEOTIDE SEQUENCE</scope>
</reference>